<evidence type="ECO:0000256" key="4">
    <source>
        <dbReference type="ARBA" id="ARBA00022723"/>
    </source>
</evidence>
<evidence type="ECO:0008006" key="13">
    <source>
        <dbReference type="Google" id="ProtNLM"/>
    </source>
</evidence>
<sequence>MASAIRTLIRLYIGSRLFIYVGSHECARELLEKRGAYHSSRPENFKDGIGSERHTVGLPYNSMWQSYRYLLHSLLKRQACDKYISLQDLESKQLLWELLSSSNFVKQFHRFAASTVFALAYGKRMINGDEDEIREVDDIMRNILDKTFLPQVAFPLLDTLPNCLKPWPNATKTLHHRQALLFLRYFQEAKSRTQWNWSKAIDEMHNSSKITKRLDEHDLAYVIGTSYEAGSDTTAFVLEVFVMACVLHPESVKKVQKELDTVVALRLPTLTDVKKLSYTRAFIREILRWRPVVPRGIQRRTQRDDFFMGFKIPKGAVLVPNHWSMEFDPGLFDDPWLFEPDRWISSPDLPSSAFGFGRRQCPGKQLAMNSLAIVICRILWGFEIGPGPDGLQDPFSLTQGISSRPKSFGAIFRPRTQAHTKVIEEEWANCDKEELFEPSIL</sequence>
<keyword evidence="4 8" id="KW-0479">Metal-binding</keyword>
<dbReference type="InterPro" id="IPR002401">
    <property type="entry name" value="Cyt_P450_E_grp-I"/>
</dbReference>
<organism evidence="10 12">
    <name type="scientific">Hirsutella minnesotensis 3608</name>
    <dbReference type="NCBI Taxonomy" id="1043627"/>
    <lineage>
        <taxon>Eukaryota</taxon>
        <taxon>Fungi</taxon>
        <taxon>Dikarya</taxon>
        <taxon>Ascomycota</taxon>
        <taxon>Pezizomycotina</taxon>
        <taxon>Sordariomycetes</taxon>
        <taxon>Hypocreomycetidae</taxon>
        <taxon>Hypocreales</taxon>
        <taxon>Ophiocordycipitaceae</taxon>
        <taxon>Hirsutella</taxon>
    </lineage>
</organism>
<keyword evidence="5 9" id="KW-0560">Oxidoreductase</keyword>
<accession>A0A0F7ZNU4</accession>
<proteinExistence type="inferred from homology"/>
<comment type="cofactor">
    <cofactor evidence="1 8">
        <name>heme</name>
        <dbReference type="ChEBI" id="CHEBI:30413"/>
    </cofactor>
</comment>
<comment type="similarity">
    <text evidence="2 9">Belongs to the cytochrome P450 family.</text>
</comment>
<protein>
    <recommendedName>
        <fullName evidence="13">Cytochrome P450</fullName>
    </recommendedName>
</protein>
<gene>
    <name evidence="11" type="ORF">HIM_04117</name>
    <name evidence="10" type="ORF">HIM_06361</name>
</gene>
<dbReference type="InterPro" id="IPR017972">
    <property type="entry name" value="Cyt_P450_CS"/>
</dbReference>
<evidence type="ECO:0000256" key="7">
    <source>
        <dbReference type="ARBA" id="ARBA00023033"/>
    </source>
</evidence>
<evidence type="ECO:0000256" key="6">
    <source>
        <dbReference type="ARBA" id="ARBA00023004"/>
    </source>
</evidence>
<keyword evidence="7 9" id="KW-0503">Monooxygenase</keyword>
<dbReference type="PRINTS" id="PR00385">
    <property type="entry name" value="P450"/>
</dbReference>
<keyword evidence="3 8" id="KW-0349">Heme</keyword>
<dbReference type="GO" id="GO:0020037">
    <property type="term" value="F:heme binding"/>
    <property type="evidence" value="ECO:0007669"/>
    <property type="project" value="InterPro"/>
</dbReference>
<dbReference type="SUPFAM" id="SSF48264">
    <property type="entry name" value="Cytochrome P450"/>
    <property type="match status" value="1"/>
</dbReference>
<dbReference type="InterPro" id="IPR050364">
    <property type="entry name" value="Cytochrome_P450_fung"/>
</dbReference>
<name>A0A0F7ZNU4_9HYPO</name>
<evidence type="ECO:0000256" key="3">
    <source>
        <dbReference type="ARBA" id="ARBA00022617"/>
    </source>
</evidence>
<evidence type="ECO:0000313" key="12">
    <source>
        <dbReference type="Proteomes" id="UP000054481"/>
    </source>
</evidence>
<dbReference type="CDD" id="cd11065">
    <property type="entry name" value="CYP64-like"/>
    <property type="match status" value="1"/>
</dbReference>
<dbReference type="GO" id="GO:0004497">
    <property type="term" value="F:monooxygenase activity"/>
    <property type="evidence" value="ECO:0007669"/>
    <property type="project" value="UniProtKB-KW"/>
</dbReference>
<evidence type="ECO:0000313" key="10">
    <source>
        <dbReference type="EMBL" id="KJZ74355.1"/>
    </source>
</evidence>
<evidence type="ECO:0000313" key="11">
    <source>
        <dbReference type="EMBL" id="KJZ76388.1"/>
    </source>
</evidence>
<evidence type="ECO:0000256" key="8">
    <source>
        <dbReference type="PIRSR" id="PIRSR602401-1"/>
    </source>
</evidence>
<dbReference type="InterPro" id="IPR001128">
    <property type="entry name" value="Cyt_P450"/>
</dbReference>
<evidence type="ECO:0000256" key="9">
    <source>
        <dbReference type="RuleBase" id="RU000461"/>
    </source>
</evidence>
<dbReference type="GO" id="GO:0005506">
    <property type="term" value="F:iron ion binding"/>
    <property type="evidence" value="ECO:0007669"/>
    <property type="project" value="InterPro"/>
</dbReference>
<dbReference type="EMBL" id="KQ030511">
    <property type="protein sequence ID" value="KJZ76388.1"/>
    <property type="molecule type" value="Genomic_DNA"/>
</dbReference>
<evidence type="ECO:0000256" key="1">
    <source>
        <dbReference type="ARBA" id="ARBA00001971"/>
    </source>
</evidence>
<dbReference type="AlphaFoldDB" id="A0A0F7ZNU4"/>
<dbReference type="Proteomes" id="UP000054481">
    <property type="component" value="Unassembled WGS sequence"/>
</dbReference>
<keyword evidence="12" id="KW-1185">Reference proteome</keyword>
<dbReference type="PROSITE" id="PS00086">
    <property type="entry name" value="CYTOCHROME_P450"/>
    <property type="match status" value="1"/>
</dbReference>
<keyword evidence="6 8" id="KW-0408">Iron</keyword>
<feature type="binding site" description="axial binding residue" evidence="8">
    <location>
        <position position="361"/>
    </location>
    <ligand>
        <name>heme</name>
        <dbReference type="ChEBI" id="CHEBI:30413"/>
    </ligand>
    <ligandPart>
        <name>Fe</name>
        <dbReference type="ChEBI" id="CHEBI:18248"/>
    </ligandPart>
</feature>
<dbReference type="Pfam" id="PF00067">
    <property type="entry name" value="p450"/>
    <property type="match status" value="1"/>
</dbReference>
<dbReference type="GO" id="GO:0016705">
    <property type="term" value="F:oxidoreductase activity, acting on paired donors, with incorporation or reduction of molecular oxygen"/>
    <property type="evidence" value="ECO:0007669"/>
    <property type="project" value="InterPro"/>
</dbReference>
<dbReference type="OrthoDB" id="1470350at2759"/>
<dbReference type="PANTHER" id="PTHR46300:SF1">
    <property type="entry name" value="P450, PUTATIVE (EUROFUNG)-RELATED"/>
    <property type="match status" value="1"/>
</dbReference>
<dbReference type="PANTHER" id="PTHR46300">
    <property type="entry name" value="P450, PUTATIVE (EUROFUNG)-RELATED-RELATED"/>
    <property type="match status" value="1"/>
</dbReference>
<reference evidence="10 12" key="1">
    <citation type="journal article" date="2014" name="Genome Biol. Evol.">
        <title>Comparative genomics and transcriptomics analyses reveal divergent lifestyle features of nematode endoparasitic fungus Hirsutella minnesotensis.</title>
        <authorList>
            <person name="Lai Y."/>
            <person name="Liu K."/>
            <person name="Zhang X."/>
            <person name="Zhang X."/>
            <person name="Li K."/>
            <person name="Wang N."/>
            <person name="Shu C."/>
            <person name="Wu Y."/>
            <person name="Wang C."/>
            <person name="Bushley K.E."/>
            <person name="Xiang M."/>
            <person name="Liu X."/>
        </authorList>
    </citation>
    <scope>NUCLEOTIDE SEQUENCE [LARGE SCALE GENOMIC DNA]</scope>
    <source>
        <strain evidence="10 12">3608</strain>
    </source>
</reference>
<evidence type="ECO:0000256" key="2">
    <source>
        <dbReference type="ARBA" id="ARBA00010617"/>
    </source>
</evidence>
<dbReference type="Gene3D" id="1.10.630.10">
    <property type="entry name" value="Cytochrome P450"/>
    <property type="match status" value="1"/>
</dbReference>
<evidence type="ECO:0000256" key="5">
    <source>
        <dbReference type="ARBA" id="ARBA00023002"/>
    </source>
</evidence>
<dbReference type="EMBL" id="KQ030527">
    <property type="protein sequence ID" value="KJZ74355.1"/>
    <property type="molecule type" value="Genomic_DNA"/>
</dbReference>
<dbReference type="PRINTS" id="PR00463">
    <property type="entry name" value="EP450I"/>
</dbReference>
<dbReference type="InterPro" id="IPR036396">
    <property type="entry name" value="Cyt_P450_sf"/>
</dbReference>